<reference evidence="2 3" key="1">
    <citation type="journal article" date="2017" name="Biochemistry">
        <title>Identification of the Biosynthetic Pathway for the Antibiotic Bicyclomycin.</title>
        <authorList>
            <person name="Patteson J."/>
            <person name="Cai W."/>
            <person name="Johnson R.A."/>
            <person name="Santa Maria K."/>
            <person name="Li B."/>
        </authorList>
    </citation>
    <scope>NUCLEOTIDE SEQUENCE [LARGE SCALE GENOMIC DNA]</scope>
    <source>
        <strain evidence="2 3">ATCC 21532</strain>
    </source>
</reference>
<organism evidence="2 3">
    <name type="scientific">Streptomyces cinnamoneus</name>
    <name type="common">Streptoverticillium cinnamoneum</name>
    <dbReference type="NCBI Taxonomy" id="53446"/>
    <lineage>
        <taxon>Bacteria</taxon>
        <taxon>Bacillati</taxon>
        <taxon>Actinomycetota</taxon>
        <taxon>Actinomycetes</taxon>
        <taxon>Kitasatosporales</taxon>
        <taxon>Streptomycetaceae</taxon>
        <taxon>Streptomyces</taxon>
        <taxon>Streptomyces cinnamoneus group</taxon>
    </lineage>
</organism>
<proteinExistence type="predicted"/>
<gene>
    <name evidence="2" type="ORF">BLA24_16765</name>
</gene>
<feature type="region of interest" description="Disordered" evidence="1">
    <location>
        <begin position="175"/>
        <end position="195"/>
    </location>
</feature>
<dbReference type="AlphaFoldDB" id="A0A2G1XH77"/>
<feature type="compositionally biased region" description="Polar residues" evidence="1">
    <location>
        <begin position="182"/>
        <end position="195"/>
    </location>
</feature>
<evidence type="ECO:0000313" key="2">
    <source>
        <dbReference type="EMBL" id="PHQ50489.1"/>
    </source>
</evidence>
<accession>A0A2G1XH77</accession>
<comment type="caution">
    <text evidence="2">The sequence shown here is derived from an EMBL/GenBank/DDBJ whole genome shotgun (WGS) entry which is preliminary data.</text>
</comment>
<dbReference type="OrthoDB" id="4350650at2"/>
<evidence type="ECO:0000256" key="1">
    <source>
        <dbReference type="SAM" id="MobiDB-lite"/>
    </source>
</evidence>
<name>A0A2G1XH77_STRCJ</name>
<evidence type="ECO:0000313" key="3">
    <source>
        <dbReference type="Proteomes" id="UP000222531"/>
    </source>
</evidence>
<sequence>MEGTNPVNKKLVAALSGGAALVLALTGCGGDDGTNKKLDDWAKKVCDQMQPQVKKIEDANRAIASVQNETDSKKTQQTDSVAFQSNVDAYKGLAASVQDAGAPPVKDGESSKTNAVKALNDLSGAYGALKTRVDGLDTGDQAKFGAGLKLIAGDIGKLRSRSDEALTKLQAGDVGKAMAKQPSCQKTGAATPSKK</sequence>
<protein>
    <submittedName>
        <fullName evidence="2">Small secreted protein</fullName>
    </submittedName>
</protein>
<keyword evidence="3" id="KW-1185">Reference proteome</keyword>
<dbReference type="EMBL" id="NHZO01000148">
    <property type="protein sequence ID" value="PHQ50489.1"/>
    <property type="molecule type" value="Genomic_DNA"/>
</dbReference>
<dbReference type="Proteomes" id="UP000222531">
    <property type="component" value="Unassembled WGS sequence"/>
</dbReference>